<accession>A0A1I6PLF7</accession>
<evidence type="ECO:0000313" key="3">
    <source>
        <dbReference type="Proteomes" id="UP000199312"/>
    </source>
</evidence>
<organism evidence="2 3">
    <name type="scientific">Lutibacter maritimus</name>
    <dbReference type="NCBI Taxonomy" id="593133"/>
    <lineage>
        <taxon>Bacteria</taxon>
        <taxon>Pseudomonadati</taxon>
        <taxon>Bacteroidota</taxon>
        <taxon>Flavobacteriia</taxon>
        <taxon>Flavobacteriales</taxon>
        <taxon>Flavobacteriaceae</taxon>
        <taxon>Lutibacter</taxon>
    </lineage>
</organism>
<dbReference type="STRING" id="593133.SAMN04488006_1162"/>
<reference evidence="3" key="1">
    <citation type="submission" date="2016-10" db="EMBL/GenBank/DDBJ databases">
        <authorList>
            <person name="Varghese N."/>
            <person name="Submissions S."/>
        </authorList>
    </citation>
    <scope>NUCLEOTIDE SEQUENCE [LARGE SCALE GENOMIC DNA]</scope>
    <source>
        <strain evidence="3">DSM 24450</strain>
    </source>
</reference>
<protein>
    <submittedName>
        <fullName evidence="2">Uncharacterized protein</fullName>
    </submittedName>
</protein>
<proteinExistence type="predicted"/>
<name>A0A1I6PLF7_9FLAO</name>
<gene>
    <name evidence="2" type="ORF">SAMN04488006_1162</name>
</gene>
<dbReference type="Proteomes" id="UP000199312">
    <property type="component" value="Unassembled WGS sequence"/>
</dbReference>
<keyword evidence="1" id="KW-0812">Transmembrane</keyword>
<sequence>MQKYFFIINYLIIILFGIYNYQKIKHSLSLKLFLFFLGYSFLTEVVGTVFAYELRKNTSVIYNTWNVVNFIFYSYFFYSLLKAKIKKKIVIFSLILFLLVFIILGLFYLNYTTQMFRNLIVFGKLLMIVFVLMYFSELLNSNLIMNVKKNMFFWISLGVFLYAIGFIPAYIIGELINYRGIFKYITFILNIFVSICFITGFMISKKEFNV</sequence>
<feature type="transmembrane region" description="Helical" evidence="1">
    <location>
        <begin position="33"/>
        <end position="54"/>
    </location>
</feature>
<keyword evidence="3" id="KW-1185">Reference proteome</keyword>
<dbReference type="AlphaFoldDB" id="A0A1I6PLF7"/>
<feature type="transmembrane region" description="Helical" evidence="1">
    <location>
        <begin position="151"/>
        <end position="172"/>
    </location>
</feature>
<dbReference type="EMBL" id="FOZP01000002">
    <property type="protein sequence ID" value="SFS41026.1"/>
    <property type="molecule type" value="Genomic_DNA"/>
</dbReference>
<feature type="transmembrane region" description="Helical" evidence="1">
    <location>
        <begin position="60"/>
        <end position="78"/>
    </location>
</feature>
<evidence type="ECO:0000256" key="1">
    <source>
        <dbReference type="SAM" id="Phobius"/>
    </source>
</evidence>
<feature type="transmembrane region" description="Helical" evidence="1">
    <location>
        <begin position="184"/>
        <end position="203"/>
    </location>
</feature>
<keyword evidence="1" id="KW-1133">Transmembrane helix</keyword>
<evidence type="ECO:0000313" key="2">
    <source>
        <dbReference type="EMBL" id="SFS41026.1"/>
    </source>
</evidence>
<feature type="transmembrane region" description="Helical" evidence="1">
    <location>
        <begin position="115"/>
        <end position="139"/>
    </location>
</feature>
<feature type="transmembrane region" description="Helical" evidence="1">
    <location>
        <begin position="90"/>
        <end position="109"/>
    </location>
</feature>
<feature type="transmembrane region" description="Helical" evidence="1">
    <location>
        <begin position="6"/>
        <end position="21"/>
    </location>
</feature>
<keyword evidence="1" id="KW-0472">Membrane</keyword>